<dbReference type="GO" id="GO:0003677">
    <property type="term" value="F:DNA binding"/>
    <property type="evidence" value="ECO:0007669"/>
    <property type="project" value="InterPro"/>
</dbReference>
<dbReference type="GO" id="GO:0006355">
    <property type="term" value="P:regulation of DNA-templated transcription"/>
    <property type="evidence" value="ECO:0007669"/>
    <property type="project" value="InterPro"/>
</dbReference>
<evidence type="ECO:0000259" key="1">
    <source>
        <dbReference type="Pfam" id="PF02229"/>
    </source>
</evidence>
<organism evidence="2 3">
    <name type="scientific">Argiope bruennichi</name>
    <name type="common">Wasp spider</name>
    <name type="synonym">Aranea bruennichi</name>
    <dbReference type="NCBI Taxonomy" id="94029"/>
    <lineage>
        <taxon>Eukaryota</taxon>
        <taxon>Metazoa</taxon>
        <taxon>Ecdysozoa</taxon>
        <taxon>Arthropoda</taxon>
        <taxon>Chelicerata</taxon>
        <taxon>Arachnida</taxon>
        <taxon>Araneae</taxon>
        <taxon>Araneomorphae</taxon>
        <taxon>Entelegynae</taxon>
        <taxon>Araneoidea</taxon>
        <taxon>Araneidae</taxon>
        <taxon>Argiope</taxon>
    </lineage>
</organism>
<proteinExistence type="predicted"/>
<keyword evidence="3" id="KW-1185">Reference proteome</keyword>
<dbReference type="InterPro" id="IPR009044">
    <property type="entry name" value="ssDNA-bd_transcriptional_reg"/>
</dbReference>
<dbReference type="AlphaFoldDB" id="A0A8T0FXA3"/>
<name>A0A8T0FXA3_ARGBR</name>
<dbReference type="Proteomes" id="UP000807504">
    <property type="component" value="Unassembled WGS sequence"/>
</dbReference>
<dbReference type="SUPFAM" id="SSF54447">
    <property type="entry name" value="ssDNA-binding transcriptional regulator domain"/>
    <property type="match status" value="1"/>
</dbReference>
<reference evidence="2" key="1">
    <citation type="journal article" date="2020" name="bioRxiv">
        <title>Chromosome-level reference genome of the European wasp spider Argiope bruennichi: a resource for studies on range expansion and evolutionary adaptation.</title>
        <authorList>
            <person name="Sheffer M.M."/>
            <person name="Hoppe A."/>
            <person name="Krehenwinkel H."/>
            <person name="Uhl G."/>
            <person name="Kuss A.W."/>
            <person name="Jensen L."/>
            <person name="Jensen C."/>
            <person name="Gillespie R.G."/>
            <person name="Hoff K.J."/>
            <person name="Prost S."/>
        </authorList>
    </citation>
    <scope>NUCLEOTIDE SEQUENCE</scope>
</reference>
<feature type="domain" description="Transcriptional coactivator p15 (PC4) C-terminal" evidence="1">
    <location>
        <begin position="25"/>
        <end position="72"/>
    </location>
</feature>
<accession>A0A8T0FXA3</accession>
<reference evidence="2" key="2">
    <citation type="submission" date="2020-06" db="EMBL/GenBank/DDBJ databases">
        <authorList>
            <person name="Sheffer M."/>
        </authorList>
    </citation>
    <scope>NUCLEOTIDE SEQUENCE</scope>
</reference>
<dbReference type="InterPro" id="IPR003173">
    <property type="entry name" value="PC4_C"/>
</dbReference>
<evidence type="ECO:0000313" key="3">
    <source>
        <dbReference type="Proteomes" id="UP000807504"/>
    </source>
</evidence>
<dbReference type="Pfam" id="PF02229">
    <property type="entry name" value="PC4"/>
    <property type="match status" value="1"/>
</dbReference>
<dbReference type="Gene3D" id="2.30.31.10">
    <property type="entry name" value="Transcriptional Coactivator Pc4, Chain A"/>
    <property type="match status" value="1"/>
</dbReference>
<gene>
    <name evidence="2" type="ORF">HNY73_002738</name>
</gene>
<evidence type="ECO:0000313" key="2">
    <source>
        <dbReference type="EMBL" id="KAF8794808.1"/>
    </source>
</evidence>
<comment type="caution">
    <text evidence="2">The sequence shown here is derived from an EMBL/GenBank/DDBJ whole genome shotgun (WGS) entry which is preliminary data.</text>
</comment>
<protein>
    <recommendedName>
        <fullName evidence="1">Transcriptional coactivator p15 (PC4) C-terminal domain-containing protein</fullName>
    </recommendedName>
</protein>
<dbReference type="EMBL" id="JABXBU010000002">
    <property type="protein sequence ID" value="KAF8794808.1"/>
    <property type="molecule type" value="Genomic_DNA"/>
</dbReference>
<sequence length="122" mass="14029">MCFNDRVDEEITTDTLPKYMVHLDDDLFILVNTFQKETRVYIRVYSTDGNGVLHPTKEGMSLKPEVWNSLVSLVKKDVCVFNLTVSSEKCVSLQRFSQKKNGSFQLVPERVLLKGVQINRLC</sequence>